<dbReference type="AlphaFoldDB" id="A0A0D8FW82"/>
<dbReference type="SUPFAM" id="SSF53850">
    <property type="entry name" value="Periplasmic binding protein-like II"/>
    <property type="match status" value="1"/>
</dbReference>
<comment type="similarity">
    <text evidence="1">Belongs to the LysR transcriptional regulatory family.</text>
</comment>
<name>A0A0D8FW82_9ACTN</name>
<dbReference type="PANTHER" id="PTHR30126">
    <property type="entry name" value="HTH-TYPE TRANSCRIPTIONAL REGULATOR"/>
    <property type="match status" value="1"/>
</dbReference>
<dbReference type="Pfam" id="PF03466">
    <property type="entry name" value="LysR_substrate"/>
    <property type="match status" value="1"/>
</dbReference>
<keyword evidence="4" id="KW-0804">Transcription</keyword>
<evidence type="ECO:0000256" key="3">
    <source>
        <dbReference type="ARBA" id="ARBA00023125"/>
    </source>
</evidence>
<feature type="domain" description="HTH lysR-type" evidence="5">
    <location>
        <begin position="3"/>
        <end position="60"/>
    </location>
</feature>
<evidence type="ECO:0000313" key="6">
    <source>
        <dbReference type="EMBL" id="KJE77351.1"/>
    </source>
</evidence>
<dbReference type="PROSITE" id="PS50931">
    <property type="entry name" value="HTH_LYSR"/>
    <property type="match status" value="1"/>
</dbReference>
<dbReference type="STRING" id="1121877.FEAC_07850"/>
<evidence type="ECO:0000256" key="2">
    <source>
        <dbReference type="ARBA" id="ARBA00023015"/>
    </source>
</evidence>
<keyword evidence="7" id="KW-1185">Reference proteome</keyword>
<dbReference type="SUPFAM" id="SSF46785">
    <property type="entry name" value="Winged helix' DNA-binding domain"/>
    <property type="match status" value="1"/>
</dbReference>
<gene>
    <name evidence="6" type="primary">cmpR2</name>
    <name evidence="6" type="ORF">FEAC_07850</name>
</gene>
<reference evidence="6 7" key="1">
    <citation type="submission" date="2015-01" db="EMBL/GenBank/DDBJ databases">
        <title>Draft genome of the acidophilic iron oxidizer Ferrimicrobium acidiphilum strain T23.</title>
        <authorList>
            <person name="Poehlein A."/>
            <person name="Eisen S."/>
            <person name="Schloemann M."/>
            <person name="Johnson B.D."/>
            <person name="Daniel R."/>
            <person name="Muehling M."/>
        </authorList>
    </citation>
    <scope>NUCLEOTIDE SEQUENCE [LARGE SCALE GENOMIC DNA]</scope>
    <source>
        <strain evidence="6 7">T23</strain>
    </source>
</reference>
<organism evidence="6 7">
    <name type="scientific">Ferrimicrobium acidiphilum DSM 19497</name>
    <dbReference type="NCBI Taxonomy" id="1121877"/>
    <lineage>
        <taxon>Bacteria</taxon>
        <taxon>Bacillati</taxon>
        <taxon>Actinomycetota</taxon>
        <taxon>Acidimicrobiia</taxon>
        <taxon>Acidimicrobiales</taxon>
        <taxon>Acidimicrobiaceae</taxon>
        <taxon>Ferrimicrobium</taxon>
    </lineage>
</organism>
<dbReference type="InterPro" id="IPR036390">
    <property type="entry name" value="WH_DNA-bd_sf"/>
</dbReference>
<dbReference type="Gene3D" id="3.40.190.10">
    <property type="entry name" value="Periplasmic binding protein-like II"/>
    <property type="match status" value="2"/>
</dbReference>
<keyword evidence="3" id="KW-0238">DNA-binding</keyword>
<dbReference type="Gene3D" id="1.10.10.10">
    <property type="entry name" value="Winged helix-like DNA-binding domain superfamily/Winged helix DNA-binding domain"/>
    <property type="match status" value="1"/>
</dbReference>
<dbReference type="Pfam" id="PF00126">
    <property type="entry name" value="HTH_1"/>
    <property type="match status" value="1"/>
</dbReference>
<dbReference type="InterPro" id="IPR036388">
    <property type="entry name" value="WH-like_DNA-bd_sf"/>
</dbReference>
<dbReference type="GO" id="GO:0003700">
    <property type="term" value="F:DNA-binding transcription factor activity"/>
    <property type="evidence" value="ECO:0007669"/>
    <property type="project" value="InterPro"/>
</dbReference>
<proteinExistence type="inferred from homology"/>
<comment type="caution">
    <text evidence="6">The sequence shown here is derived from an EMBL/GenBank/DDBJ whole genome shotgun (WGS) entry which is preliminary data.</text>
</comment>
<evidence type="ECO:0000256" key="4">
    <source>
        <dbReference type="ARBA" id="ARBA00023163"/>
    </source>
</evidence>
<dbReference type="GO" id="GO:0000976">
    <property type="term" value="F:transcription cis-regulatory region binding"/>
    <property type="evidence" value="ECO:0007669"/>
    <property type="project" value="TreeGrafter"/>
</dbReference>
<protein>
    <submittedName>
        <fullName evidence="6">HTH-type transcriptional activator CmpR</fullName>
    </submittedName>
</protein>
<accession>A0A0D8FW82</accession>
<dbReference type="OrthoDB" id="9789529at2"/>
<dbReference type="Proteomes" id="UP000032336">
    <property type="component" value="Unassembled WGS sequence"/>
</dbReference>
<evidence type="ECO:0000256" key="1">
    <source>
        <dbReference type="ARBA" id="ARBA00009437"/>
    </source>
</evidence>
<dbReference type="InterPro" id="IPR005119">
    <property type="entry name" value="LysR_subst-bd"/>
</dbReference>
<dbReference type="eggNOG" id="COG0583">
    <property type="taxonomic scope" value="Bacteria"/>
</dbReference>
<keyword evidence="2" id="KW-0805">Transcription regulation</keyword>
<sequence>MHMTTTQLKTLLAVAETGSISAASRRLFVTSAAVSSTMSALAREVGVALTRRVGRGMALTPAGEVLAVYASNLLGVMEEALVRTREANDPDTFVLRIGAVATVGEELLPRWLQGYLAGRPHATVSLEVANKTTLFQLLDDHRVDMVISGRPTRSEPVEVIATRVHELALIANEARAHQWFGPTLEPTIDQVGAVTWLVREPGSGTRASAEELISELAITPPTLAVGSNLAMKRLVELGLGIAVISTESVAHELETGELVSLNVPPLPQRRSWCLGVRSGEPPTSAIIDLARYLQASGEVDFTPQPHILGD</sequence>
<dbReference type="InterPro" id="IPR000847">
    <property type="entry name" value="LysR_HTH_N"/>
</dbReference>
<evidence type="ECO:0000259" key="5">
    <source>
        <dbReference type="PROSITE" id="PS50931"/>
    </source>
</evidence>
<dbReference type="EMBL" id="JXUW01000005">
    <property type="protein sequence ID" value="KJE77351.1"/>
    <property type="molecule type" value="Genomic_DNA"/>
</dbReference>
<dbReference type="PANTHER" id="PTHR30126:SF39">
    <property type="entry name" value="HTH-TYPE TRANSCRIPTIONAL REGULATOR CYSL"/>
    <property type="match status" value="1"/>
</dbReference>
<evidence type="ECO:0000313" key="7">
    <source>
        <dbReference type="Proteomes" id="UP000032336"/>
    </source>
</evidence>